<feature type="compositionally biased region" description="Basic and acidic residues" evidence="1">
    <location>
        <begin position="60"/>
        <end position="99"/>
    </location>
</feature>
<protein>
    <submittedName>
        <fullName evidence="2">Uncharacterized protein</fullName>
    </submittedName>
</protein>
<dbReference type="PATRIC" id="fig|1225564.3.peg.3149"/>
<evidence type="ECO:0000313" key="2">
    <source>
        <dbReference type="EMBL" id="KLK92881.1"/>
    </source>
</evidence>
<organism evidence="2 3">
    <name type="scientific">Microvirga vignae</name>
    <dbReference type="NCBI Taxonomy" id="1225564"/>
    <lineage>
        <taxon>Bacteria</taxon>
        <taxon>Pseudomonadati</taxon>
        <taxon>Pseudomonadota</taxon>
        <taxon>Alphaproteobacteria</taxon>
        <taxon>Hyphomicrobiales</taxon>
        <taxon>Methylobacteriaceae</taxon>
        <taxon>Microvirga</taxon>
    </lineage>
</organism>
<dbReference type="Proteomes" id="UP000035489">
    <property type="component" value="Unassembled WGS sequence"/>
</dbReference>
<comment type="caution">
    <text evidence="2">The sequence shown here is derived from an EMBL/GenBank/DDBJ whole genome shotgun (WGS) entry which is preliminary data.</text>
</comment>
<dbReference type="STRING" id="1225564.AA309_12230"/>
<sequence>MSSAASTRFRLNKAWARARIAVMSKAMGEAMAGKGEDHAQGLAERSVNASIVHPNQSSPDHQEQGDRTASDRVLTENQQREGLEKTDPDRPKPEDRHKP</sequence>
<gene>
    <name evidence="2" type="ORF">AA309_12230</name>
</gene>
<dbReference type="AlphaFoldDB" id="A0A0H1RDH2"/>
<dbReference type="EMBL" id="LCYG01000029">
    <property type="protein sequence ID" value="KLK92881.1"/>
    <property type="molecule type" value="Genomic_DNA"/>
</dbReference>
<proteinExistence type="predicted"/>
<accession>A0A0H1RDH2</accession>
<evidence type="ECO:0000256" key="1">
    <source>
        <dbReference type="SAM" id="MobiDB-lite"/>
    </source>
</evidence>
<evidence type="ECO:0000313" key="3">
    <source>
        <dbReference type="Proteomes" id="UP000035489"/>
    </source>
</evidence>
<name>A0A0H1RDH2_9HYPH</name>
<reference evidence="2 3" key="1">
    <citation type="submission" date="2015-05" db="EMBL/GenBank/DDBJ databases">
        <title>Draft genome sequence of Microvirga vignae strain BR3299, a novel nitrogen fixing bacteria isolated from Brazil semi-aired region.</title>
        <authorList>
            <person name="Zilli J.E."/>
            <person name="Passos S.R."/>
            <person name="Leite J."/>
            <person name="Baldani J.I."/>
            <person name="Xavier G.R."/>
            <person name="Rumjaneck N.G."/>
            <person name="Simoes-Araujo J.L."/>
        </authorList>
    </citation>
    <scope>NUCLEOTIDE SEQUENCE [LARGE SCALE GENOMIC DNA]</scope>
    <source>
        <strain evidence="2 3">BR3299</strain>
    </source>
</reference>
<keyword evidence="3" id="KW-1185">Reference proteome</keyword>
<feature type="region of interest" description="Disordered" evidence="1">
    <location>
        <begin position="28"/>
        <end position="99"/>
    </location>
</feature>
<feature type="compositionally biased region" description="Polar residues" evidence="1">
    <location>
        <begin position="47"/>
        <end position="59"/>
    </location>
</feature>